<organism evidence="3 4">
    <name type="scientific">candidate division TA06 bacterium</name>
    <dbReference type="NCBI Taxonomy" id="2250710"/>
    <lineage>
        <taxon>Bacteria</taxon>
        <taxon>Bacteria division TA06</taxon>
    </lineage>
</organism>
<gene>
    <name evidence="3" type="ORF">HY768_11770</name>
</gene>
<sequence>MKSKISSVVLSLILIASFGRLQAQTYWKPPRPQKTVLANGLTLLVVERHNLPVVVVKAMIRGGSACDPGELPGLANFTAEILDKGTKIRTAQDIAQMFDWMGAVYENSCDYDASYFSLAFLSRDLGQVLPVFMDLLQNPKVDSAEVERLRNQLLSNIQDDRDQPETIGRQAFDSLLYRGHPYSRPVYGQEAALARIGASDIVSFHGKYFVPNNTVIAVVGDIKPAKISELLKKLTKNWLKAEVPPVIFDQIPKINRPGLQMIHRPISQAYVVLGFLGPKRLDPDYQAARLMNYILGGGGFVSRLFTKIRVQQGLAYDVDSYFSPRLDYGPYAFTVQTKCQTADTALKTMLLEIERIQKEPVSDQELLEAKAYFRGSYPFRYETNEQIAGQILGAELYGLSPDQVIKDLEAIQKVTKEDLLQSAQRLLKPRNYIVAMATDTAITKINIPGLTVEKK</sequence>
<dbReference type="PANTHER" id="PTHR11851:SF224">
    <property type="entry name" value="PROCESSING PROTEASE"/>
    <property type="match status" value="1"/>
</dbReference>
<feature type="domain" description="Peptidase M16 C-terminal" evidence="2">
    <location>
        <begin position="198"/>
        <end position="371"/>
    </location>
</feature>
<dbReference type="Gene3D" id="3.30.830.10">
    <property type="entry name" value="Metalloenzyme, LuxS/M16 peptidase-like"/>
    <property type="match status" value="2"/>
</dbReference>
<dbReference type="EMBL" id="JACQXR010000165">
    <property type="protein sequence ID" value="MBI4727871.1"/>
    <property type="molecule type" value="Genomic_DNA"/>
</dbReference>
<dbReference type="Proteomes" id="UP000736328">
    <property type="component" value="Unassembled WGS sequence"/>
</dbReference>
<dbReference type="InterPro" id="IPR011765">
    <property type="entry name" value="Pept_M16_N"/>
</dbReference>
<dbReference type="SUPFAM" id="SSF63411">
    <property type="entry name" value="LuxS/MPP-like metallohydrolase"/>
    <property type="match status" value="2"/>
</dbReference>
<dbReference type="Pfam" id="PF05193">
    <property type="entry name" value="Peptidase_M16_C"/>
    <property type="match status" value="1"/>
</dbReference>
<reference evidence="3" key="1">
    <citation type="submission" date="2020-07" db="EMBL/GenBank/DDBJ databases">
        <title>Huge and variable diversity of episymbiotic CPR bacteria and DPANN archaea in groundwater ecosystems.</title>
        <authorList>
            <person name="He C.Y."/>
            <person name="Keren R."/>
            <person name="Whittaker M."/>
            <person name="Farag I.F."/>
            <person name="Doudna J."/>
            <person name="Cate J.H.D."/>
            <person name="Banfield J.F."/>
        </authorList>
    </citation>
    <scope>NUCLEOTIDE SEQUENCE</scope>
    <source>
        <strain evidence="3">NC_groundwater_1520_Pr4_B-0.1um_53_5</strain>
    </source>
</reference>
<accession>A0A933IB74</accession>
<protein>
    <submittedName>
        <fullName evidence="3">Insulinase family protein</fullName>
    </submittedName>
</protein>
<evidence type="ECO:0000313" key="3">
    <source>
        <dbReference type="EMBL" id="MBI4727871.1"/>
    </source>
</evidence>
<dbReference type="GO" id="GO:0046872">
    <property type="term" value="F:metal ion binding"/>
    <property type="evidence" value="ECO:0007669"/>
    <property type="project" value="InterPro"/>
</dbReference>
<evidence type="ECO:0000259" key="2">
    <source>
        <dbReference type="Pfam" id="PF05193"/>
    </source>
</evidence>
<comment type="caution">
    <text evidence="3">The sequence shown here is derived from an EMBL/GenBank/DDBJ whole genome shotgun (WGS) entry which is preliminary data.</text>
</comment>
<dbReference type="InterPro" id="IPR050361">
    <property type="entry name" value="MPP/UQCRC_Complex"/>
</dbReference>
<dbReference type="InterPro" id="IPR011249">
    <property type="entry name" value="Metalloenz_LuxS/M16"/>
</dbReference>
<dbReference type="Pfam" id="PF00675">
    <property type="entry name" value="Peptidase_M16"/>
    <property type="match status" value="1"/>
</dbReference>
<evidence type="ECO:0000313" key="4">
    <source>
        <dbReference type="Proteomes" id="UP000736328"/>
    </source>
</evidence>
<name>A0A933IB74_UNCT6</name>
<feature type="domain" description="Peptidase M16 N-terminal" evidence="1">
    <location>
        <begin position="50"/>
        <end position="188"/>
    </location>
</feature>
<evidence type="ECO:0000259" key="1">
    <source>
        <dbReference type="Pfam" id="PF00675"/>
    </source>
</evidence>
<proteinExistence type="predicted"/>
<dbReference type="PANTHER" id="PTHR11851">
    <property type="entry name" value="METALLOPROTEASE"/>
    <property type="match status" value="1"/>
</dbReference>
<dbReference type="InterPro" id="IPR007863">
    <property type="entry name" value="Peptidase_M16_C"/>
</dbReference>
<dbReference type="AlphaFoldDB" id="A0A933IB74"/>